<keyword evidence="3" id="KW-1185">Reference proteome</keyword>
<protein>
    <submittedName>
        <fullName evidence="2">Uncharacterized protein</fullName>
    </submittedName>
</protein>
<comment type="caution">
    <text evidence="2">The sequence shown here is derived from an EMBL/GenBank/DDBJ whole genome shotgun (WGS) entry which is preliminary data.</text>
</comment>
<dbReference type="Proteomes" id="UP000887013">
    <property type="component" value="Unassembled WGS sequence"/>
</dbReference>
<evidence type="ECO:0000313" key="3">
    <source>
        <dbReference type="Proteomes" id="UP000887013"/>
    </source>
</evidence>
<reference evidence="2" key="1">
    <citation type="submission" date="2020-08" db="EMBL/GenBank/DDBJ databases">
        <title>Multicomponent nature underlies the extraordinary mechanical properties of spider dragline silk.</title>
        <authorList>
            <person name="Kono N."/>
            <person name="Nakamura H."/>
            <person name="Mori M."/>
            <person name="Yoshida Y."/>
            <person name="Ohtoshi R."/>
            <person name="Malay A.D."/>
            <person name="Moran D.A.P."/>
            <person name="Tomita M."/>
            <person name="Numata K."/>
            <person name="Arakawa K."/>
        </authorList>
    </citation>
    <scope>NUCLEOTIDE SEQUENCE</scope>
</reference>
<feature type="transmembrane region" description="Helical" evidence="1">
    <location>
        <begin position="66"/>
        <end position="89"/>
    </location>
</feature>
<organism evidence="2 3">
    <name type="scientific">Nephila pilipes</name>
    <name type="common">Giant wood spider</name>
    <name type="synonym">Nephila maculata</name>
    <dbReference type="NCBI Taxonomy" id="299642"/>
    <lineage>
        <taxon>Eukaryota</taxon>
        <taxon>Metazoa</taxon>
        <taxon>Ecdysozoa</taxon>
        <taxon>Arthropoda</taxon>
        <taxon>Chelicerata</taxon>
        <taxon>Arachnida</taxon>
        <taxon>Araneae</taxon>
        <taxon>Araneomorphae</taxon>
        <taxon>Entelegynae</taxon>
        <taxon>Araneoidea</taxon>
        <taxon>Nephilidae</taxon>
        <taxon>Nephila</taxon>
    </lineage>
</organism>
<evidence type="ECO:0000313" key="2">
    <source>
        <dbReference type="EMBL" id="GFT15384.1"/>
    </source>
</evidence>
<sequence>MRASLIIFEFTIKPKDRFPSLINSDFLFRNLDWLLGEPVLPSLETRYCEMLRRYLLDFSSHLHSRFLVAVFGLLIGFVFICWIGFGSIFSGYRSPSLPLEITGCFALNTSTILSISANTSCPEHQIFPTVKMEMSSEKLE</sequence>
<name>A0A8X6TJR1_NEPPI</name>
<dbReference type="EMBL" id="BMAW01058265">
    <property type="protein sequence ID" value="GFT15384.1"/>
    <property type="molecule type" value="Genomic_DNA"/>
</dbReference>
<evidence type="ECO:0000256" key="1">
    <source>
        <dbReference type="SAM" id="Phobius"/>
    </source>
</evidence>
<accession>A0A8X6TJR1</accession>
<dbReference type="AlphaFoldDB" id="A0A8X6TJR1"/>
<keyword evidence="1" id="KW-1133">Transmembrane helix</keyword>
<gene>
    <name evidence="2" type="ORF">NPIL_428801</name>
</gene>
<keyword evidence="1" id="KW-0472">Membrane</keyword>
<keyword evidence="1" id="KW-0812">Transmembrane</keyword>
<proteinExistence type="predicted"/>